<name>A0A1E5UEB5_9FLAO</name>
<keyword evidence="4" id="KW-1185">Reference proteome</keyword>
<comment type="caution">
    <text evidence="3">The sequence shown here is derived from an EMBL/GenBank/DDBJ whole genome shotgun (WGS) entry which is preliminary data.</text>
</comment>
<dbReference type="Gene3D" id="1.20.1260.10">
    <property type="match status" value="1"/>
</dbReference>
<protein>
    <submittedName>
        <fullName evidence="3">Uncharacterized protein</fullName>
    </submittedName>
</protein>
<dbReference type="InterPro" id="IPR009078">
    <property type="entry name" value="Ferritin-like_SF"/>
</dbReference>
<evidence type="ECO:0000256" key="1">
    <source>
        <dbReference type="SAM" id="Coils"/>
    </source>
</evidence>
<dbReference type="RefSeq" id="WP_069798218.1">
    <property type="nucleotide sequence ID" value="NZ_CP034157.1"/>
</dbReference>
<dbReference type="SUPFAM" id="SSF47240">
    <property type="entry name" value="Ferritin-like"/>
    <property type="match status" value="1"/>
</dbReference>
<reference evidence="3 4" key="1">
    <citation type="submission" date="2016-09" db="EMBL/GenBank/DDBJ databases">
        <authorList>
            <person name="Capua I."/>
            <person name="De Benedictis P."/>
            <person name="Joannis T."/>
            <person name="Lombin L.H."/>
            <person name="Cattoli G."/>
        </authorList>
    </citation>
    <scope>NUCLEOTIDE SEQUENCE [LARGE SCALE GENOMIC DNA]</scope>
    <source>
        <strain evidence="3 4">NRS-1</strain>
    </source>
</reference>
<dbReference type="STRING" id="237258.SAMN04489756_10120"/>
<dbReference type="InterPro" id="IPR012347">
    <property type="entry name" value="Ferritin-like"/>
</dbReference>
<evidence type="ECO:0000313" key="4">
    <source>
        <dbReference type="Proteomes" id="UP000095601"/>
    </source>
</evidence>
<dbReference type="PATRIC" id="fig|237258.4.peg.2292"/>
<evidence type="ECO:0000313" key="3">
    <source>
        <dbReference type="EMBL" id="OEL11261.1"/>
    </source>
</evidence>
<dbReference type="InterPro" id="IPR010287">
    <property type="entry name" value="DUF892_YciF-like"/>
</dbReference>
<dbReference type="PANTHER" id="PTHR30565">
    <property type="entry name" value="PROTEIN YCIF"/>
    <property type="match status" value="1"/>
</dbReference>
<feature type="coiled-coil region" evidence="1">
    <location>
        <begin position="75"/>
        <end position="102"/>
    </location>
</feature>
<proteinExistence type="predicted"/>
<dbReference type="EMBL" id="MKGI01000043">
    <property type="protein sequence ID" value="OEL11261.1"/>
    <property type="molecule type" value="Genomic_DNA"/>
</dbReference>
<dbReference type="OrthoDB" id="9795056at2"/>
<sequence length="196" mass="21744">MATLTKTKKTTTKTSTPKTNAVKTVKAEKVPAKKDAAKDLADLFEDGLKDLYWAEKNLLKNMPKMHKNASSPELKKSLEDHMKETENQIKRIEDCFKELGKKPQAAVCDAMKGLLEEGKGIMEETEMGAVRDAGIIAAAQKMEHYEIASYGTLAAFAKVLGYKQSLKLLLATLKEEKKCDEHLTQIADTNLNTKAK</sequence>
<dbReference type="Pfam" id="PF05974">
    <property type="entry name" value="DUF892"/>
    <property type="match status" value="1"/>
</dbReference>
<feature type="region of interest" description="Disordered" evidence="2">
    <location>
        <begin position="1"/>
        <end position="22"/>
    </location>
</feature>
<dbReference type="KEGG" id="cnr:EB819_03935"/>
<gene>
    <name evidence="3" type="ORF">BHF72_2130</name>
</gene>
<keyword evidence="1" id="KW-0175">Coiled coil</keyword>
<dbReference type="Proteomes" id="UP000095601">
    <property type="component" value="Unassembled WGS sequence"/>
</dbReference>
<dbReference type="InterPro" id="IPR047114">
    <property type="entry name" value="YciF"/>
</dbReference>
<dbReference type="CDD" id="cd07909">
    <property type="entry name" value="YciF"/>
    <property type="match status" value="1"/>
</dbReference>
<organism evidence="3 4">
    <name type="scientific">Cloacibacterium normanense</name>
    <dbReference type="NCBI Taxonomy" id="237258"/>
    <lineage>
        <taxon>Bacteria</taxon>
        <taxon>Pseudomonadati</taxon>
        <taxon>Bacteroidota</taxon>
        <taxon>Flavobacteriia</taxon>
        <taxon>Flavobacteriales</taxon>
        <taxon>Weeksellaceae</taxon>
    </lineage>
</organism>
<evidence type="ECO:0000256" key="2">
    <source>
        <dbReference type="SAM" id="MobiDB-lite"/>
    </source>
</evidence>
<dbReference type="AlphaFoldDB" id="A0A1E5UEB5"/>
<accession>A0A1E5UEB5</accession>
<dbReference type="PANTHER" id="PTHR30565:SF9">
    <property type="entry name" value="PROTEIN YCIF"/>
    <property type="match status" value="1"/>
</dbReference>
<feature type="compositionally biased region" description="Basic residues" evidence="2">
    <location>
        <begin position="1"/>
        <end position="11"/>
    </location>
</feature>